<organism evidence="2 3">
    <name type="scientific">Allacma fusca</name>
    <dbReference type="NCBI Taxonomy" id="39272"/>
    <lineage>
        <taxon>Eukaryota</taxon>
        <taxon>Metazoa</taxon>
        <taxon>Ecdysozoa</taxon>
        <taxon>Arthropoda</taxon>
        <taxon>Hexapoda</taxon>
        <taxon>Collembola</taxon>
        <taxon>Symphypleona</taxon>
        <taxon>Sminthuridae</taxon>
        <taxon>Allacma</taxon>
    </lineage>
</organism>
<feature type="region of interest" description="Disordered" evidence="1">
    <location>
        <begin position="1"/>
        <end position="20"/>
    </location>
</feature>
<dbReference type="EMBL" id="CAJVCH010082005">
    <property type="protein sequence ID" value="CAG7721704.1"/>
    <property type="molecule type" value="Genomic_DNA"/>
</dbReference>
<evidence type="ECO:0000256" key="1">
    <source>
        <dbReference type="SAM" id="MobiDB-lite"/>
    </source>
</evidence>
<evidence type="ECO:0000313" key="2">
    <source>
        <dbReference type="EMBL" id="CAG7721704.1"/>
    </source>
</evidence>
<dbReference type="Proteomes" id="UP000708208">
    <property type="component" value="Unassembled WGS sequence"/>
</dbReference>
<feature type="compositionally biased region" description="Polar residues" evidence="1">
    <location>
        <begin position="11"/>
        <end position="20"/>
    </location>
</feature>
<dbReference type="AlphaFoldDB" id="A0A8J2K7J4"/>
<feature type="non-terminal residue" evidence="2">
    <location>
        <position position="1"/>
    </location>
</feature>
<name>A0A8J2K7J4_9HEXA</name>
<evidence type="ECO:0000313" key="3">
    <source>
        <dbReference type="Proteomes" id="UP000708208"/>
    </source>
</evidence>
<sequence>DMELSRKSNSRNRFITSTYT</sequence>
<comment type="caution">
    <text evidence="2">The sequence shown here is derived from an EMBL/GenBank/DDBJ whole genome shotgun (WGS) entry which is preliminary data.</text>
</comment>
<reference evidence="2" key="1">
    <citation type="submission" date="2021-06" db="EMBL/GenBank/DDBJ databases">
        <authorList>
            <person name="Hodson N. C."/>
            <person name="Mongue J. A."/>
            <person name="Jaron S. K."/>
        </authorList>
    </citation>
    <scope>NUCLEOTIDE SEQUENCE</scope>
</reference>
<keyword evidence="3" id="KW-1185">Reference proteome</keyword>
<protein>
    <submittedName>
        <fullName evidence="2">Uncharacterized protein</fullName>
    </submittedName>
</protein>
<accession>A0A8J2K7J4</accession>
<proteinExistence type="predicted"/>
<gene>
    <name evidence="2" type="ORF">AFUS01_LOCUS10901</name>
</gene>